<dbReference type="AlphaFoldDB" id="M5UA66"/>
<sequence>MTRTVNTIVFEEHSEVLPYWFEKGVKNAVVVCFDAHLDVQRITASRLKRLVASKTSDELRAEMKPHHLMPDWDAVASRSYSFGIEDFFFAAARMGVVRKLIWVAPSHVPIHDMQSAIEQLQQTDGVTIEDLRSFSWCSRNSDAVRWIEGELLGIELTVCHREALPHVGLPSSCLVDIDLDYFVELPSEQIGVSPVQVVADLMELPLEFSEVTISRSVESGFTPLRYSTLDQELQRAFDEAVGKLTSGGEKQATTTHGVKTPLNDGLRRACEYPARGLPVAPVDVQALQREFESTKGSIQDRGLFYAAIGILWCHLGDLDSARDCYGVVAEAFGVHPELALEIARLLIESECWFDAGNYLQDALNDDKTCAAACNYLGLIAAESARQNGDETQLRVAADWFAKAHERTPAWQSVVENLVHVHRLLGEMETADRFYASLRDVIEIKSRLCGQTSE</sequence>
<dbReference type="EMBL" id="ANOH01000020">
    <property type="protein sequence ID" value="EMI58310.1"/>
    <property type="molecule type" value="Genomic_DNA"/>
</dbReference>
<name>M5UA66_9BACT</name>
<dbReference type="OrthoDB" id="2991675at2"/>
<evidence type="ECO:0000313" key="1">
    <source>
        <dbReference type="EMBL" id="EMI58310.1"/>
    </source>
</evidence>
<dbReference type="InterPro" id="IPR011990">
    <property type="entry name" value="TPR-like_helical_dom_sf"/>
</dbReference>
<dbReference type="Gene3D" id="1.25.40.10">
    <property type="entry name" value="Tetratricopeptide repeat domain"/>
    <property type="match status" value="1"/>
</dbReference>
<gene>
    <name evidence="1" type="ORF">RSSM_00243</name>
</gene>
<accession>M5UA66</accession>
<dbReference type="SUPFAM" id="SSF48452">
    <property type="entry name" value="TPR-like"/>
    <property type="match status" value="1"/>
</dbReference>
<organism evidence="1 2">
    <name type="scientific">Rhodopirellula sallentina SM41</name>
    <dbReference type="NCBI Taxonomy" id="1263870"/>
    <lineage>
        <taxon>Bacteria</taxon>
        <taxon>Pseudomonadati</taxon>
        <taxon>Planctomycetota</taxon>
        <taxon>Planctomycetia</taxon>
        <taxon>Pirellulales</taxon>
        <taxon>Pirellulaceae</taxon>
        <taxon>Rhodopirellula</taxon>
    </lineage>
</organism>
<evidence type="ECO:0000313" key="2">
    <source>
        <dbReference type="Proteomes" id="UP000011885"/>
    </source>
</evidence>
<comment type="caution">
    <text evidence="1">The sequence shown here is derived from an EMBL/GenBank/DDBJ whole genome shotgun (WGS) entry which is preliminary data.</text>
</comment>
<dbReference type="RefSeq" id="WP_008673533.1">
    <property type="nucleotide sequence ID" value="NZ_ANOH01000020.1"/>
</dbReference>
<reference evidence="1 2" key="1">
    <citation type="journal article" date="2013" name="Mar. Genomics">
        <title>Expression of sulfatases in Rhodopirellula baltica and the diversity of sulfatases in the genus Rhodopirellula.</title>
        <authorList>
            <person name="Wegner C.E."/>
            <person name="Richter-Heitmann T."/>
            <person name="Klindworth A."/>
            <person name="Klockow C."/>
            <person name="Richter M."/>
            <person name="Achstetter T."/>
            <person name="Glockner F.O."/>
            <person name="Harder J."/>
        </authorList>
    </citation>
    <scope>NUCLEOTIDE SEQUENCE [LARGE SCALE GENOMIC DNA]</scope>
    <source>
        <strain evidence="1 2">SM41</strain>
    </source>
</reference>
<keyword evidence="2" id="KW-1185">Reference proteome</keyword>
<proteinExistence type="predicted"/>
<evidence type="ECO:0008006" key="3">
    <source>
        <dbReference type="Google" id="ProtNLM"/>
    </source>
</evidence>
<dbReference type="PATRIC" id="fig|1263870.3.peg.266"/>
<protein>
    <recommendedName>
        <fullName evidence="3">TPR repeat-containing protein</fullName>
    </recommendedName>
</protein>
<dbReference type="Proteomes" id="UP000011885">
    <property type="component" value="Unassembled WGS sequence"/>
</dbReference>